<evidence type="ECO:0000313" key="2">
    <source>
        <dbReference type="Proteomes" id="UP001152531"/>
    </source>
</evidence>
<dbReference type="Proteomes" id="UP001152531">
    <property type="component" value="Unassembled WGS sequence"/>
</dbReference>
<proteinExistence type="predicted"/>
<gene>
    <name evidence="1" type="ORF">CLIB1444_20S00672</name>
</gene>
<evidence type="ECO:0000313" key="1">
    <source>
        <dbReference type="EMBL" id="CAH6723784.1"/>
    </source>
</evidence>
<protein>
    <submittedName>
        <fullName evidence="1">Uncharacterized protein</fullName>
    </submittedName>
</protein>
<keyword evidence="2" id="KW-1185">Reference proteome</keyword>
<reference evidence="1" key="1">
    <citation type="submission" date="2022-06" db="EMBL/GenBank/DDBJ databases">
        <authorList>
            <person name="Legras J.-L."/>
            <person name="Devillers H."/>
            <person name="Grondin C."/>
        </authorList>
    </citation>
    <scope>NUCLEOTIDE SEQUENCE</scope>
    <source>
        <strain evidence="1">CLIB 1444</strain>
    </source>
</reference>
<sequence length="228" mass="25946">MDPSKRIISHMNKGHQISIVDYLVVYGNVKLSELVESSAQISAINEKSMDITYFTKSNSKQTKTFKWKDIPEDDNVTVKDMSDLKAKLVSMAKYAASKQGYSHVQVTEYPRLNKDTALMTSLLAICIIGLYDMRLLKRLLANDPITSSISPYFPAKFWNLLGSIERNFKSYVAGLYAIHIGEIVYYTIPNMIRFRVPFPQSVAWCGLHFIEGFLRIIQFRNLKSAKGA</sequence>
<organism evidence="1 2">
    <name type="scientific">[Candida] jaroonii</name>
    <dbReference type="NCBI Taxonomy" id="467808"/>
    <lineage>
        <taxon>Eukaryota</taxon>
        <taxon>Fungi</taxon>
        <taxon>Dikarya</taxon>
        <taxon>Ascomycota</taxon>
        <taxon>Saccharomycotina</taxon>
        <taxon>Pichiomycetes</taxon>
        <taxon>Debaryomycetaceae</taxon>
        <taxon>Yamadazyma</taxon>
    </lineage>
</organism>
<comment type="caution">
    <text evidence="1">The sequence shown here is derived from an EMBL/GenBank/DDBJ whole genome shotgun (WGS) entry which is preliminary data.</text>
</comment>
<name>A0ACA9YFB0_9ASCO</name>
<dbReference type="EMBL" id="CALSDN010000020">
    <property type="protein sequence ID" value="CAH6723784.1"/>
    <property type="molecule type" value="Genomic_DNA"/>
</dbReference>
<accession>A0ACA9YFB0</accession>